<dbReference type="InterPro" id="IPR051010">
    <property type="entry name" value="BCAA_transport"/>
</dbReference>
<sequence length="423" mass="45698">MMTKITVMQNCQLSHSSRILSLWKSPRVMPSGWIYSMNRTASAYLMLSAVSLSMWSASASAQIRIGVDIAVTGPAAAIGAPTKNAILLWPKEIAGQKVEYIILDDASDPTNAVRNARKLVSEEKVDLIVGPNTTPAALAMLDVAAAAETPLVALAASASIVEPQDAKRAWVFKLPQNDSHMATILTQHMADNGIKTVGFIGFADAYGDSWWREFSRLAELRKIKVVASERYNRNDTSVTGQILKIMSAQPDAVLIAGSATPAVLPQKTLVERGYKGRIYQTHGIATADFLKVGGKDVEGTFFPTGPAVVAKQLPASNPVRKTALEFTRRYEAAYGADTMTQFAADAWGAYMLIANAVPQALKSGQPGTRQFRAALRSALENTHDLTIPQGVVNMNAKDHVGLDQRSRVMGRIVNNKFTYAYGG</sequence>
<name>G0AAM0_COLFT</name>
<evidence type="ECO:0000259" key="3">
    <source>
        <dbReference type="Pfam" id="PF13458"/>
    </source>
</evidence>
<keyword evidence="2" id="KW-0732">Signal</keyword>
<reference evidence="4 5" key="1">
    <citation type="journal article" date="2004" name="Environ. Microbiol.">
        <title>Phylogeny-function analysis of (meta)genomic libraries: screening for expression of ribosomal RNA genes by large-insert library fluorescent in situ hybridization (LIL-FISH).</title>
        <authorList>
            <person name="Leveau J.H."/>
            <person name="Gerards S."/>
            <person name="de Boer W."/>
            <person name="van Veen J.A."/>
        </authorList>
    </citation>
    <scope>NUCLEOTIDE SEQUENCE [LARGE SCALE GENOMIC DNA]</scope>
    <source>
        <strain evidence="4 5">Ter331</strain>
    </source>
</reference>
<dbReference type="AlphaFoldDB" id="G0AAM0"/>
<comment type="similarity">
    <text evidence="1">Belongs to the leucine-binding protein family.</text>
</comment>
<dbReference type="eggNOG" id="COG0683">
    <property type="taxonomic scope" value="Bacteria"/>
</dbReference>
<dbReference type="KEGG" id="cfu:CFU_3490"/>
<evidence type="ECO:0000256" key="1">
    <source>
        <dbReference type="ARBA" id="ARBA00010062"/>
    </source>
</evidence>
<evidence type="ECO:0000313" key="4">
    <source>
        <dbReference type="EMBL" id="AEK63314.1"/>
    </source>
</evidence>
<dbReference type="PANTHER" id="PTHR30483:SF38">
    <property type="entry name" value="BLR7848 PROTEIN"/>
    <property type="match status" value="1"/>
</dbReference>
<feature type="domain" description="Leucine-binding protein" evidence="3">
    <location>
        <begin position="62"/>
        <end position="402"/>
    </location>
</feature>
<evidence type="ECO:0000313" key="5">
    <source>
        <dbReference type="Proteomes" id="UP000008392"/>
    </source>
</evidence>
<dbReference type="STRING" id="1005048.CFU_3490"/>
<proteinExistence type="inferred from homology"/>
<accession>G0AAM0</accession>
<dbReference type="InterPro" id="IPR028081">
    <property type="entry name" value="Leu-bd"/>
</dbReference>
<dbReference type="PANTHER" id="PTHR30483">
    <property type="entry name" value="LEUCINE-SPECIFIC-BINDING PROTEIN"/>
    <property type="match status" value="1"/>
</dbReference>
<organism evidence="4 5">
    <name type="scientific">Collimonas fungivorans (strain Ter331)</name>
    <dbReference type="NCBI Taxonomy" id="1005048"/>
    <lineage>
        <taxon>Bacteria</taxon>
        <taxon>Pseudomonadati</taxon>
        <taxon>Pseudomonadota</taxon>
        <taxon>Betaproteobacteria</taxon>
        <taxon>Burkholderiales</taxon>
        <taxon>Oxalobacteraceae</taxon>
        <taxon>Collimonas</taxon>
    </lineage>
</organism>
<dbReference type="HOGENOM" id="CLU_027128_0_1_4"/>
<reference evidence="4 5" key="4">
    <citation type="journal article" date="2010" name="Environ. Microbiol.">
        <title>The bacterial genus Collimonas: mycophagy, weathering and other adaptive solutions to life in oligotrophic soil environments.</title>
        <authorList>
            <person name="Leveau J.H."/>
            <person name="Uroz S."/>
            <person name="de Boer W."/>
        </authorList>
    </citation>
    <scope>NUCLEOTIDE SEQUENCE [LARGE SCALE GENOMIC DNA]</scope>
    <source>
        <strain evidence="4 5">Ter331</strain>
    </source>
</reference>
<gene>
    <name evidence="4" type="ordered locus">CFU_3490</name>
</gene>
<dbReference type="Proteomes" id="UP000008392">
    <property type="component" value="Chromosome"/>
</dbReference>
<dbReference type="CDD" id="cd06333">
    <property type="entry name" value="PBP1_ABC_RPA1789-like"/>
    <property type="match status" value="1"/>
</dbReference>
<reference evidence="4 5" key="2">
    <citation type="journal article" date="2006" name="J. Microbiol. Methods">
        <title>Genomic flank-sequencing of plasposon insertion sites for rapid identification of functional genes.</title>
        <authorList>
            <person name="Leveau J.H."/>
            <person name="Gerards S."/>
            <person name="Fritsche K."/>
            <person name="Zondag G."/>
            <person name="van Veen J.A."/>
        </authorList>
    </citation>
    <scope>NUCLEOTIDE SEQUENCE [LARGE SCALE GENOMIC DNA]</scope>
    <source>
        <strain evidence="4 5">Ter331</strain>
    </source>
</reference>
<protein>
    <submittedName>
        <fullName evidence="4">ABC-type transporter, periplasmic component: HAAT family</fullName>
    </submittedName>
</protein>
<dbReference type="Gene3D" id="3.40.50.2300">
    <property type="match status" value="2"/>
</dbReference>
<dbReference type="Pfam" id="PF13458">
    <property type="entry name" value="Peripla_BP_6"/>
    <property type="match status" value="1"/>
</dbReference>
<evidence type="ECO:0000256" key="2">
    <source>
        <dbReference type="ARBA" id="ARBA00022729"/>
    </source>
</evidence>
<dbReference type="SUPFAM" id="SSF53822">
    <property type="entry name" value="Periplasmic binding protein-like I"/>
    <property type="match status" value="1"/>
</dbReference>
<reference evidence="4 5" key="3">
    <citation type="journal article" date="2008" name="FEMS Microbiol. Ecol.">
        <title>Identification and characterization of genes underlying chitinolysis in Collimonas fungivorans Ter331.</title>
        <authorList>
            <person name="Fritsche K."/>
            <person name="de Boer W."/>
            <person name="Gerards S."/>
            <person name="van den Berg M."/>
            <person name="van Veen J.A."/>
            <person name="Leveau J.H."/>
        </authorList>
    </citation>
    <scope>NUCLEOTIDE SEQUENCE [LARGE SCALE GENOMIC DNA]</scope>
    <source>
        <strain evidence="4 5">Ter331</strain>
    </source>
</reference>
<dbReference type="InterPro" id="IPR028082">
    <property type="entry name" value="Peripla_BP_I"/>
</dbReference>
<reference evidence="5" key="6">
    <citation type="submission" date="2011-05" db="EMBL/GenBank/DDBJ databases">
        <title>Complete sequence of Collimonas fungivorans Ter331.</title>
        <authorList>
            <person name="Leveau J.H."/>
        </authorList>
    </citation>
    <scope>NUCLEOTIDE SEQUENCE [LARGE SCALE GENOMIC DNA]</scope>
    <source>
        <strain evidence="5">Ter331</strain>
    </source>
</reference>
<reference evidence="4 5" key="5">
    <citation type="journal article" date="2011" name="ISME J.">
        <title>Dual transcriptional profiling of a bacterial/fungal confrontation: Collimonas fungivorans versus Aspergillus niger.</title>
        <authorList>
            <person name="Mela F."/>
            <person name="Fritsche K."/>
            <person name="de Boer W."/>
            <person name="van Veen J.A."/>
            <person name="de Graaff L.H."/>
            <person name="van den Berg M."/>
            <person name="Leveau J.H."/>
        </authorList>
    </citation>
    <scope>NUCLEOTIDE SEQUENCE [LARGE SCALE GENOMIC DNA]</scope>
    <source>
        <strain evidence="4 5">Ter331</strain>
    </source>
</reference>
<keyword evidence="5" id="KW-1185">Reference proteome</keyword>
<dbReference type="EMBL" id="CP002745">
    <property type="protein sequence ID" value="AEK63314.1"/>
    <property type="molecule type" value="Genomic_DNA"/>
</dbReference>